<dbReference type="EMBL" id="KV784385">
    <property type="protein sequence ID" value="OEU07569.1"/>
    <property type="molecule type" value="Genomic_DNA"/>
</dbReference>
<feature type="non-terminal residue" evidence="1">
    <location>
        <position position="136"/>
    </location>
</feature>
<evidence type="ECO:0000313" key="2">
    <source>
        <dbReference type="Proteomes" id="UP000095751"/>
    </source>
</evidence>
<dbReference type="AlphaFoldDB" id="A0A1E7ENL9"/>
<keyword evidence="2" id="KW-1185">Reference proteome</keyword>
<accession>A0A1E7ENL9</accession>
<name>A0A1E7ENL9_9STRA</name>
<dbReference type="KEGG" id="fcy:FRACYDRAFT_162434"/>
<organism evidence="1 2">
    <name type="scientific">Fragilariopsis cylindrus CCMP1102</name>
    <dbReference type="NCBI Taxonomy" id="635003"/>
    <lineage>
        <taxon>Eukaryota</taxon>
        <taxon>Sar</taxon>
        <taxon>Stramenopiles</taxon>
        <taxon>Ochrophyta</taxon>
        <taxon>Bacillariophyta</taxon>
        <taxon>Bacillariophyceae</taxon>
        <taxon>Bacillariophycidae</taxon>
        <taxon>Bacillariales</taxon>
        <taxon>Bacillariaceae</taxon>
        <taxon>Fragilariopsis</taxon>
    </lineage>
</organism>
<dbReference type="OrthoDB" id="44327at2759"/>
<feature type="non-terminal residue" evidence="1">
    <location>
        <position position="1"/>
    </location>
</feature>
<reference evidence="1 2" key="1">
    <citation type="submission" date="2016-09" db="EMBL/GenBank/DDBJ databases">
        <title>Extensive genetic diversity and differential bi-allelic expression allows diatom success in the polar Southern Ocean.</title>
        <authorList>
            <consortium name="DOE Joint Genome Institute"/>
            <person name="Mock T."/>
            <person name="Otillar R.P."/>
            <person name="Strauss J."/>
            <person name="Dupont C."/>
            <person name="Frickenhaus S."/>
            <person name="Maumus F."/>
            <person name="Mcmullan M."/>
            <person name="Sanges R."/>
            <person name="Schmutz J."/>
            <person name="Toseland A."/>
            <person name="Valas R."/>
            <person name="Veluchamy A."/>
            <person name="Ward B.J."/>
            <person name="Allen A."/>
            <person name="Barry K."/>
            <person name="Falciatore A."/>
            <person name="Ferrante M."/>
            <person name="Fortunato A.E."/>
            <person name="Gloeckner G."/>
            <person name="Gruber A."/>
            <person name="Hipkin R."/>
            <person name="Janech M."/>
            <person name="Kroth P."/>
            <person name="Leese F."/>
            <person name="Lindquist E."/>
            <person name="Lyon B.R."/>
            <person name="Martin J."/>
            <person name="Mayer C."/>
            <person name="Parker M."/>
            <person name="Quesneville H."/>
            <person name="Raymond J."/>
            <person name="Uhlig C."/>
            <person name="Valentin K.U."/>
            <person name="Worden A.Z."/>
            <person name="Armbrust E.V."/>
            <person name="Bowler C."/>
            <person name="Green B."/>
            <person name="Moulton V."/>
            <person name="Van Oosterhout C."/>
            <person name="Grigoriev I."/>
        </authorList>
    </citation>
    <scope>NUCLEOTIDE SEQUENCE [LARGE SCALE GENOMIC DNA]</scope>
    <source>
        <strain evidence="1 2">CCMP1102</strain>
    </source>
</reference>
<protein>
    <submittedName>
        <fullName evidence="1">Uncharacterized protein</fullName>
    </submittedName>
</protein>
<dbReference type="Proteomes" id="UP000095751">
    <property type="component" value="Unassembled WGS sequence"/>
</dbReference>
<dbReference type="PANTHER" id="PTHR40535:SF1">
    <property type="entry name" value="CHROMOSOME UNDETERMINED SCAFFOLD_9, WHOLE GENOME SHOTGUN SEQUENCE"/>
    <property type="match status" value="1"/>
</dbReference>
<dbReference type="PANTHER" id="PTHR40535">
    <property type="entry name" value="CHROMOSOME UNDETERMINED SCAFFOLD_9, WHOLE GENOME SHOTGUN SEQUENCE"/>
    <property type="match status" value="1"/>
</dbReference>
<dbReference type="InParanoid" id="A0A1E7ENL9"/>
<evidence type="ECO:0000313" key="1">
    <source>
        <dbReference type="EMBL" id="OEU07569.1"/>
    </source>
</evidence>
<proteinExistence type="predicted"/>
<sequence>YRIKTYPSRSDAETAGGFVTHVGHCGVCSTLQDLAVYANVDFVGVTSPGSFCRRQAVKSFENGLACYRGLGMTNDCAMIFSDTAWNTASNCFGSCVLDPTLPIFDCALNDCLACNEELSAPTFDKFAGRTRRRSGL</sequence>
<gene>
    <name evidence="1" type="ORF">FRACYDRAFT_162434</name>
</gene>